<feature type="domain" description="C2H2-type" evidence="14">
    <location>
        <begin position="492"/>
        <end position="519"/>
    </location>
</feature>
<keyword evidence="16" id="KW-1185">Reference proteome</keyword>
<feature type="compositionally biased region" description="Polar residues" evidence="13">
    <location>
        <begin position="311"/>
        <end position="325"/>
    </location>
</feature>
<organism evidence="15 16">
    <name type="scientific">Hucho hucho</name>
    <name type="common">huchen</name>
    <dbReference type="NCBI Taxonomy" id="62062"/>
    <lineage>
        <taxon>Eukaryota</taxon>
        <taxon>Metazoa</taxon>
        <taxon>Chordata</taxon>
        <taxon>Craniata</taxon>
        <taxon>Vertebrata</taxon>
        <taxon>Euteleostomi</taxon>
        <taxon>Actinopterygii</taxon>
        <taxon>Neopterygii</taxon>
        <taxon>Teleostei</taxon>
        <taxon>Protacanthopterygii</taxon>
        <taxon>Salmoniformes</taxon>
        <taxon>Salmonidae</taxon>
        <taxon>Salmoninae</taxon>
        <taxon>Hucho</taxon>
    </lineage>
</organism>
<reference evidence="15" key="2">
    <citation type="submission" date="2025-08" db="UniProtKB">
        <authorList>
            <consortium name="Ensembl"/>
        </authorList>
    </citation>
    <scope>IDENTIFICATION</scope>
</reference>
<dbReference type="GO" id="GO:0005634">
    <property type="term" value="C:nucleus"/>
    <property type="evidence" value="ECO:0007669"/>
    <property type="project" value="UniProtKB-SubCell"/>
</dbReference>
<evidence type="ECO:0000256" key="6">
    <source>
        <dbReference type="ARBA" id="ARBA00022771"/>
    </source>
</evidence>
<keyword evidence="9" id="KW-0238">DNA-binding</keyword>
<dbReference type="GO" id="GO:0000978">
    <property type="term" value="F:RNA polymerase II cis-regulatory region sequence-specific DNA binding"/>
    <property type="evidence" value="ECO:0007669"/>
    <property type="project" value="TreeGrafter"/>
</dbReference>
<feature type="domain" description="C2H2-type" evidence="14">
    <location>
        <begin position="681"/>
        <end position="708"/>
    </location>
</feature>
<keyword evidence="11" id="KW-0539">Nucleus</keyword>
<dbReference type="PANTHER" id="PTHR24376">
    <property type="entry name" value="ZINC FINGER PROTEIN"/>
    <property type="match status" value="1"/>
</dbReference>
<reference evidence="15" key="3">
    <citation type="submission" date="2025-09" db="UniProtKB">
        <authorList>
            <consortium name="Ensembl"/>
        </authorList>
    </citation>
    <scope>IDENTIFICATION</scope>
</reference>
<keyword evidence="4" id="KW-0479">Metal-binding</keyword>
<dbReference type="PROSITE" id="PS00028">
    <property type="entry name" value="ZINC_FINGER_C2H2_1"/>
    <property type="match status" value="10"/>
</dbReference>
<dbReference type="AlphaFoldDB" id="A0A4W5R5Z2"/>
<evidence type="ECO:0000313" key="16">
    <source>
        <dbReference type="Proteomes" id="UP000314982"/>
    </source>
</evidence>
<keyword evidence="5" id="KW-0677">Repeat</keyword>
<dbReference type="PROSITE" id="PS50157">
    <property type="entry name" value="ZINC_FINGER_C2H2_2"/>
    <property type="match status" value="13"/>
</dbReference>
<keyword evidence="6 12" id="KW-0863">Zinc-finger</keyword>
<evidence type="ECO:0000256" key="1">
    <source>
        <dbReference type="ARBA" id="ARBA00003767"/>
    </source>
</evidence>
<feature type="domain" description="C2H2-type" evidence="14">
    <location>
        <begin position="548"/>
        <end position="567"/>
    </location>
</feature>
<dbReference type="Pfam" id="PF00096">
    <property type="entry name" value="zf-C2H2"/>
    <property type="match status" value="6"/>
</dbReference>
<dbReference type="FunFam" id="3.30.160.60:FF:000110">
    <property type="entry name" value="Zinc finger protein-like"/>
    <property type="match status" value="1"/>
</dbReference>
<feature type="domain" description="C2H2-type" evidence="14">
    <location>
        <begin position="651"/>
        <end position="680"/>
    </location>
</feature>
<dbReference type="SMART" id="SM00355">
    <property type="entry name" value="ZnF_C2H2"/>
    <property type="match status" value="13"/>
</dbReference>
<dbReference type="STRING" id="62062.ENSHHUP00000085331"/>
<evidence type="ECO:0000256" key="2">
    <source>
        <dbReference type="ARBA" id="ARBA00004123"/>
    </source>
</evidence>
<dbReference type="Pfam" id="PF12874">
    <property type="entry name" value="zf-met"/>
    <property type="match status" value="1"/>
</dbReference>
<feature type="domain" description="C2H2-type" evidence="14">
    <location>
        <begin position="410"/>
        <end position="437"/>
    </location>
</feature>
<feature type="domain" description="C2H2-type" evidence="14">
    <location>
        <begin position="464"/>
        <end position="491"/>
    </location>
</feature>
<dbReference type="Pfam" id="PF13912">
    <property type="entry name" value="zf-C2H2_6"/>
    <property type="match status" value="2"/>
</dbReference>
<feature type="region of interest" description="Disordered" evidence="13">
    <location>
        <begin position="186"/>
        <end position="233"/>
    </location>
</feature>
<reference evidence="16" key="1">
    <citation type="submission" date="2018-06" db="EMBL/GenBank/DDBJ databases">
        <title>Genome assembly of Danube salmon.</title>
        <authorList>
            <person name="Macqueen D.J."/>
            <person name="Gundappa M.K."/>
        </authorList>
    </citation>
    <scope>NUCLEOTIDE SEQUENCE [LARGE SCALE GENOMIC DNA]</scope>
</reference>
<evidence type="ECO:0000256" key="9">
    <source>
        <dbReference type="ARBA" id="ARBA00023125"/>
    </source>
</evidence>
<feature type="compositionally biased region" description="Basic and acidic residues" evidence="13">
    <location>
        <begin position="26"/>
        <end position="42"/>
    </location>
</feature>
<feature type="domain" description="C2H2-type" evidence="14">
    <location>
        <begin position="365"/>
        <end position="392"/>
    </location>
</feature>
<dbReference type="FunFam" id="3.30.160.60:FF:001370">
    <property type="entry name" value="Zinc finger protein"/>
    <property type="match status" value="1"/>
</dbReference>
<evidence type="ECO:0000256" key="10">
    <source>
        <dbReference type="ARBA" id="ARBA00023163"/>
    </source>
</evidence>
<comment type="function">
    <text evidence="1">May be involved in transcriptional regulation.</text>
</comment>
<dbReference type="PANTHER" id="PTHR24376:SF243">
    <property type="entry name" value="C2H2-TYPE DOMAIN-CONTAINING PROTEIN"/>
    <property type="match status" value="1"/>
</dbReference>
<dbReference type="GO" id="GO:0001228">
    <property type="term" value="F:DNA-binding transcription activator activity, RNA polymerase II-specific"/>
    <property type="evidence" value="ECO:0007669"/>
    <property type="project" value="TreeGrafter"/>
</dbReference>
<feature type="domain" description="C2H2-type" evidence="14">
    <location>
        <begin position="623"/>
        <end position="650"/>
    </location>
</feature>
<dbReference type="FunFam" id="3.30.160.60:FF:001239">
    <property type="entry name" value="Zinc finger protein 615"/>
    <property type="match status" value="1"/>
</dbReference>
<feature type="domain" description="C2H2-type" evidence="14">
    <location>
        <begin position="592"/>
        <end position="620"/>
    </location>
</feature>
<feature type="compositionally biased region" description="Polar residues" evidence="13">
    <location>
        <begin position="215"/>
        <end position="233"/>
    </location>
</feature>
<dbReference type="FunFam" id="3.30.160.60:FF:000295">
    <property type="entry name" value="zinc finger protein 19"/>
    <property type="match status" value="1"/>
</dbReference>
<feature type="domain" description="C2H2-type" evidence="14">
    <location>
        <begin position="72"/>
        <end position="99"/>
    </location>
</feature>
<keyword evidence="10" id="KW-0804">Transcription</keyword>
<dbReference type="FunFam" id="3.30.160.60:FF:000100">
    <property type="entry name" value="Zinc finger 45-like"/>
    <property type="match status" value="1"/>
</dbReference>
<dbReference type="FunFam" id="3.30.160.60:FF:000710">
    <property type="entry name" value="Zinc finger protein 768"/>
    <property type="match status" value="1"/>
</dbReference>
<feature type="region of interest" description="Disordered" evidence="13">
    <location>
        <begin position="256"/>
        <end position="330"/>
    </location>
</feature>
<evidence type="ECO:0000256" key="4">
    <source>
        <dbReference type="ARBA" id="ARBA00022723"/>
    </source>
</evidence>
<name>A0A4W5R5Z2_9TELE</name>
<feature type="domain" description="C2H2-type" evidence="14">
    <location>
        <begin position="437"/>
        <end position="460"/>
    </location>
</feature>
<dbReference type="GO" id="GO:0008270">
    <property type="term" value="F:zinc ion binding"/>
    <property type="evidence" value="ECO:0007669"/>
    <property type="project" value="UniProtKB-KW"/>
</dbReference>
<feature type="domain" description="C2H2-type" evidence="14">
    <location>
        <begin position="338"/>
        <end position="360"/>
    </location>
</feature>
<dbReference type="SUPFAM" id="SSF57667">
    <property type="entry name" value="beta-beta-alpha zinc fingers"/>
    <property type="match status" value="9"/>
</dbReference>
<protein>
    <recommendedName>
        <fullName evidence="14">C2H2-type domain-containing protein</fullName>
    </recommendedName>
</protein>
<feature type="region of interest" description="Disordered" evidence="13">
    <location>
        <begin position="147"/>
        <end position="167"/>
    </location>
</feature>
<feature type="domain" description="C2H2-type" evidence="14">
    <location>
        <begin position="520"/>
        <end position="547"/>
    </location>
</feature>
<dbReference type="InterPro" id="IPR036236">
    <property type="entry name" value="Znf_C2H2_sf"/>
</dbReference>
<comment type="subcellular location">
    <subcellularLocation>
        <location evidence="2">Nucleus</location>
    </subcellularLocation>
</comment>
<sequence>MLSPVSEVFPTPSRERIQIDNVETQGQREGRVISQKSERNVDVEPSDSQPQYSLVPGPCHTKEQPKISKRVKICSLCGKTFREAKDLTAHITSHTEQSSYQYTLCRQDVEHHEDLQKHRQNVCEVAIQPEEDNTSATSTEDCTEISHFQSTSDQKQHSDECSGQNIPDSRKCPGCRTRTSQYRQQQQEMTSQDVNRKRHQTTWPLHTGENKMEIPQSSSTDVDFSNDSQQHQLNQSVNQPNLFVRCFFDQRTALPVSRSRPRRANQYDERSFQTQQDFNEEVHPSQTLREVDPAGGSTSQPSGGNGIETPQPHSTESQNPTTCDASPTLPPGVNLDSRTCHVCSKSFRKKQSLILHLRRHGEGAIKCPICSRCFGRNRDLKFHLANKSGCGPMRRNLTTVIVPTKDTPVFTCPDCLQQFTSDKKLKSHMVCHTGDGFSCSFCGKMFAGHNQLKFHIRCHSYRPYLCDTCGKDFPSQSALESHERVHTDERAYSCTDCGKTFKRKGTLTQHRLIHTGERPFACTLCQVRFTTNKHLKLHMMCHTGERPFKCPVCGKGFRQKGDLRQHQAMCSYFSVLSSLKIHQSTHTENKLFQCSKCGKGFANNHYRKIHERMVHEPPAERSYHCSDCGKSYSFLSTFKNHQRIHTGEKPFQCSKCKKSFAQKSTLKAHEQTHMPAAERPYQCPFCEKRFCISASFNFHMRMHTEEKPFQCSSRRRLEKNLLFCP</sequence>
<accession>A0A4W5R5Z2</accession>
<comment type="similarity">
    <text evidence="3">Belongs to the krueppel C2H2-type zinc-finger protein family.</text>
</comment>
<evidence type="ECO:0000313" key="15">
    <source>
        <dbReference type="Ensembl" id="ENSHHUP00000085331.1"/>
    </source>
</evidence>
<keyword evidence="7" id="KW-0862">Zinc</keyword>
<dbReference type="Proteomes" id="UP000314982">
    <property type="component" value="Unassembled WGS sequence"/>
</dbReference>
<evidence type="ECO:0000256" key="3">
    <source>
        <dbReference type="ARBA" id="ARBA00006991"/>
    </source>
</evidence>
<feature type="region of interest" description="Disordered" evidence="13">
    <location>
        <begin position="1"/>
        <end position="61"/>
    </location>
</feature>
<keyword evidence="8" id="KW-0805">Transcription regulation</keyword>
<evidence type="ECO:0000256" key="12">
    <source>
        <dbReference type="PROSITE-ProRule" id="PRU00042"/>
    </source>
</evidence>
<dbReference type="FunFam" id="3.30.160.60:FF:002005">
    <property type="entry name" value="Zinc finger protein 200"/>
    <property type="match status" value="1"/>
</dbReference>
<dbReference type="GeneTree" id="ENSGT01150000286918"/>
<evidence type="ECO:0000256" key="8">
    <source>
        <dbReference type="ARBA" id="ARBA00023015"/>
    </source>
</evidence>
<dbReference type="InterPro" id="IPR013087">
    <property type="entry name" value="Znf_C2H2_type"/>
</dbReference>
<evidence type="ECO:0000256" key="5">
    <source>
        <dbReference type="ARBA" id="ARBA00022737"/>
    </source>
</evidence>
<evidence type="ECO:0000256" key="7">
    <source>
        <dbReference type="ARBA" id="ARBA00022833"/>
    </source>
</evidence>
<evidence type="ECO:0000256" key="11">
    <source>
        <dbReference type="ARBA" id="ARBA00023242"/>
    </source>
</evidence>
<proteinExistence type="inferred from homology"/>
<dbReference type="Ensembl" id="ENSHHUT00000087998.1">
    <property type="protein sequence ID" value="ENSHHUP00000085331.1"/>
    <property type="gene ID" value="ENSHHUG00000049437.1"/>
</dbReference>
<evidence type="ECO:0000259" key="14">
    <source>
        <dbReference type="PROSITE" id="PS50157"/>
    </source>
</evidence>
<evidence type="ECO:0000256" key="13">
    <source>
        <dbReference type="SAM" id="MobiDB-lite"/>
    </source>
</evidence>
<dbReference type="Gene3D" id="3.30.160.60">
    <property type="entry name" value="Classic Zinc Finger"/>
    <property type="match status" value="11"/>
</dbReference>